<feature type="domain" description="DNA mismatch repair MutH/Type II restriction enzyme Sau3AI" evidence="4">
    <location>
        <begin position="49"/>
        <end position="150"/>
    </location>
</feature>
<dbReference type="GO" id="GO:0003677">
    <property type="term" value="F:DNA binding"/>
    <property type="evidence" value="ECO:0007669"/>
    <property type="project" value="InterPro"/>
</dbReference>
<dbReference type="Pfam" id="PF02976">
    <property type="entry name" value="MutH"/>
    <property type="match status" value="1"/>
</dbReference>
<organism evidence="5 6">
    <name type="scientific">Lysinibacillus xylanilyticus</name>
    <dbReference type="NCBI Taxonomy" id="582475"/>
    <lineage>
        <taxon>Bacteria</taxon>
        <taxon>Bacillati</taxon>
        <taxon>Bacillota</taxon>
        <taxon>Bacilli</taxon>
        <taxon>Bacillales</taxon>
        <taxon>Bacillaceae</taxon>
        <taxon>Lysinibacillus</taxon>
    </lineage>
</organism>
<dbReference type="EMBL" id="PHQY01000688">
    <property type="protein sequence ID" value="PJO40998.1"/>
    <property type="molecule type" value="Genomic_DNA"/>
</dbReference>
<dbReference type="SMART" id="SM00927">
    <property type="entry name" value="MutH"/>
    <property type="match status" value="1"/>
</dbReference>
<name>A0A2M9PYU5_9BACI</name>
<dbReference type="InterPro" id="IPR037057">
    <property type="entry name" value="DNA_rep_MutH/T2_RE_sf"/>
</dbReference>
<dbReference type="RefSeq" id="WP_100545515.1">
    <property type="nucleotide sequence ID" value="NZ_PHQY01000688.1"/>
</dbReference>
<proteinExistence type="predicted"/>
<gene>
    <name evidence="5" type="ORF">CWD94_25295</name>
</gene>
<keyword evidence="3" id="KW-0378">Hydrolase</keyword>
<evidence type="ECO:0000256" key="2">
    <source>
        <dbReference type="ARBA" id="ARBA00022759"/>
    </source>
</evidence>
<dbReference type="CDD" id="cd22356">
    <property type="entry name" value="Sau3AI_N-like"/>
    <property type="match status" value="1"/>
</dbReference>
<dbReference type="SUPFAM" id="SSF52980">
    <property type="entry name" value="Restriction endonuclease-like"/>
    <property type="match status" value="2"/>
</dbReference>
<dbReference type="Gene3D" id="3.40.600.10">
    <property type="entry name" value="DNA mismatch repair MutH/Restriction endonuclease, type II"/>
    <property type="match status" value="2"/>
</dbReference>
<sequence length="445" mass="50789">MQFESIEELLEKTKGLIGKTFGEIDKQGLLNTMKNDKGLLGKVVETGFYGYPLNNSAQADFANLGVELKVSGFRTLQKGDWSAKERISLSQIHYDKIVNEEFDFSSVITKSRNLLFVWYEYIKGVDKKDFVIHDFQLYDLTNVEPIIRNDYKMIQDKVKAGLAHKLSEGDSVILGAATKGAAGQTQDQPNSPIKAPTRAFSLKNSFIRGVLLEHRQGQTAQLTTQLAPETWVWNKVKSYKGVKQLDILQIIDPAYVIDKTPKNLNDMLIRRIIGSKEELAKHEIFSKSTYQIKNIPIEHDYTPIEKGTFHTLNINHFEDTWEESEWKIFFEESTFLYIGYIGKDTNGNRLKNGERILHCLFKVTFTADEIQSFGETYNLIKKAIEQNDLSQLPTATKYPNIPLVISTKGSKTGAYELFFAGESKACFMFNKDFLHQKFKEAEVLL</sequence>
<dbReference type="AlphaFoldDB" id="A0A2M9PYU5"/>
<dbReference type="InterPro" id="IPR011335">
    <property type="entry name" value="Restrct_endonuc-II-like"/>
</dbReference>
<dbReference type="GO" id="GO:0004519">
    <property type="term" value="F:endonuclease activity"/>
    <property type="evidence" value="ECO:0007669"/>
    <property type="project" value="UniProtKB-KW"/>
</dbReference>
<reference evidence="5 6" key="1">
    <citation type="submission" date="2017-11" db="EMBL/GenBank/DDBJ databases">
        <title>Bacterial isolate from king chilli rhizosphere.</title>
        <authorList>
            <person name="Takhelmayum P."/>
            <person name="Sarangthem I."/>
        </authorList>
    </citation>
    <scope>NUCLEOTIDE SEQUENCE [LARGE SCALE GENOMIC DNA]</scope>
    <source>
        <strain evidence="6">t26</strain>
    </source>
</reference>
<dbReference type="Proteomes" id="UP000232101">
    <property type="component" value="Unassembled WGS sequence"/>
</dbReference>
<evidence type="ECO:0000313" key="5">
    <source>
        <dbReference type="EMBL" id="PJO40998.1"/>
    </source>
</evidence>
<protein>
    <submittedName>
        <fullName evidence="5">DNA mismatch repair protein MutH</fullName>
    </submittedName>
</protein>
<accession>A0A2M9PYU5</accession>
<evidence type="ECO:0000313" key="6">
    <source>
        <dbReference type="Proteomes" id="UP000232101"/>
    </source>
</evidence>
<keyword evidence="1" id="KW-0540">Nuclease</keyword>
<keyword evidence="2" id="KW-0255">Endonuclease</keyword>
<comment type="caution">
    <text evidence="5">The sequence shown here is derived from an EMBL/GenBank/DDBJ whole genome shotgun (WGS) entry which is preliminary data.</text>
</comment>
<dbReference type="InterPro" id="IPR011337">
    <property type="entry name" value="DNA_rep_MutH/RE_typeII_Sau3AI"/>
</dbReference>
<evidence type="ECO:0000256" key="3">
    <source>
        <dbReference type="ARBA" id="ARBA00022801"/>
    </source>
</evidence>
<dbReference type="NCBIfam" id="NF040973">
    <property type="entry name" value="restrict_Sau3AI"/>
    <property type="match status" value="1"/>
</dbReference>
<evidence type="ECO:0000256" key="1">
    <source>
        <dbReference type="ARBA" id="ARBA00022722"/>
    </source>
</evidence>
<evidence type="ECO:0000259" key="4">
    <source>
        <dbReference type="SMART" id="SM00927"/>
    </source>
</evidence>
<dbReference type="GO" id="GO:0016787">
    <property type="term" value="F:hydrolase activity"/>
    <property type="evidence" value="ECO:0007669"/>
    <property type="project" value="UniProtKB-KW"/>
</dbReference>